<name>A0A5C3NRW7_9APHY</name>
<sequence length="675" mass="74874">MSEGMQYGQHGQYRRDFYSDVCKRADEILARKSPESAPSRTVHGGSPTGIVDVPEGGQKMTVETTARALTEHLLSKVPGGTKSSHSNLLVIVSFDEAQMLDEVDTKTTDTTWTLFAEVRRCLRIIRELPIFALFLSTVGKLEQFSPPPQLGSSTRIVRTELRPFEPIVVTPLDVLAQRITGKKVWTLEEVASTYHMVHLGRPLFAAMYDAAKDDISREGIFTLAGQKLLKSSVAAPCAIDRKQALTCIAVRIPIEFNRVPLSDYLRPEDVHMERSLVADHMRILLYAGIGFTPIITTSASEPFLAEAAYNTMVGLRWGNGKLLGTEYLTGLQPFSLIIDCLQSSLLDLGPRGEFVTALLLLYARDCATTLPLSEDEPPGASPTGIRDAGNVHEYDGAYRRRIITVSQLLRTLFGESHFNAFAGSLPRAYQSAEASKTPLGDAFKDGFVYFNHFIKVQSFDVVNQEYLLLAISRGAAIICADNDIDIDIVVPVLIGTVLKKEKVTAILIQARNSRHYGAKVQYSVFANMNPYRCGLFASDVEDPPPVLRMVFALASKRSAVNQPSEGQRQSAQTKKPKNAKFTAYDIWCAGASQETFAVIHEDEVVYMVSLLEMLRDRRDVLSRKVYERQVRRGLREMQPLVSTHPDNISRFADPPSKEEYPIAEDADEGTIDSAT</sequence>
<evidence type="ECO:0000313" key="3">
    <source>
        <dbReference type="Proteomes" id="UP000308197"/>
    </source>
</evidence>
<dbReference type="EMBL" id="ML212020">
    <property type="protein sequence ID" value="TFK79479.1"/>
    <property type="molecule type" value="Genomic_DNA"/>
</dbReference>
<keyword evidence="3" id="KW-1185">Reference proteome</keyword>
<feature type="region of interest" description="Disordered" evidence="1">
    <location>
        <begin position="644"/>
        <end position="675"/>
    </location>
</feature>
<dbReference type="InParanoid" id="A0A5C3NRW7"/>
<evidence type="ECO:0000313" key="2">
    <source>
        <dbReference type="EMBL" id="TFK79479.1"/>
    </source>
</evidence>
<dbReference type="Proteomes" id="UP000308197">
    <property type="component" value="Unassembled WGS sequence"/>
</dbReference>
<dbReference type="AlphaFoldDB" id="A0A5C3NRW7"/>
<evidence type="ECO:0000256" key="1">
    <source>
        <dbReference type="SAM" id="MobiDB-lite"/>
    </source>
</evidence>
<protein>
    <submittedName>
        <fullName evidence="2">Uncharacterized protein</fullName>
    </submittedName>
</protein>
<dbReference type="STRING" id="1314778.A0A5C3NRW7"/>
<dbReference type="PANTHER" id="PTHR33266">
    <property type="entry name" value="CHROMOSOME 15, WHOLE GENOME SHOTGUN SEQUENCE"/>
    <property type="match status" value="1"/>
</dbReference>
<dbReference type="PANTHER" id="PTHR33266:SF1">
    <property type="entry name" value="F-BOX DOMAIN-CONTAINING PROTEIN"/>
    <property type="match status" value="1"/>
</dbReference>
<feature type="region of interest" description="Disordered" evidence="1">
    <location>
        <begin position="29"/>
        <end position="55"/>
    </location>
</feature>
<reference evidence="2 3" key="1">
    <citation type="journal article" date="2019" name="Nat. Ecol. Evol.">
        <title>Megaphylogeny resolves global patterns of mushroom evolution.</title>
        <authorList>
            <person name="Varga T."/>
            <person name="Krizsan K."/>
            <person name="Foldi C."/>
            <person name="Dima B."/>
            <person name="Sanchez-Garcia M."/>
            <person name="Sanchez-Ramirez S."/>
            <person name="Szollosi G.J."/>
            <person name="Szarkandi J.G."/>
            <person name="Papp V."/>
            <person name="Albert L."/>
            <person name="Andreopoulos W."/>
            <person name="Angelini C."/>
            <person name="Antonin V."/>
            <person name="Barry K.W."/>
            <person name="Bougher N.L."/>
            <person name="Buchanan P."/>
            <person name="Buyck B."/>
            <person name="Bense V."/>
            <person name="Catcheside P."/>
            <person name="Chovatia M."/>
            <person name="Cooper J."/>
            <person name="Damon W."/>
            <person name="Desjardin D."/>
            <person name="Finy P."/>
            <person name="Geml J."/>
            <person name="Haridas S."/>
            <person name="Hughes K."/>
            <person name="Justo A."/>
            <person name="Karasinski D."/>
            <person name="Kautmanova I."/>
            <person name="Kiss B."/>
            <person name="Kocsube S."/>
            <person name="Kotiranta H."/>
            <person name="LaButti K.M."/>
            <person name="Lechner B.E."/>
            <person name="Liimatainen K."/>
            <person name="Lipzen A."/>
            <person name="Lukacs Z."/>
            <person name="Mihaltcheva S."/>
            <person name="Morgado L.N."/>
            <person name="Niskanen T."/>
            <person name="Noordeloos M.E."/>
            <person name="Ohm R.A."/>
            <person name="Ortiz-Santana B."/>
            <person name="Ovrebo C."/>
            <person name="Racz N."/>
            <person name="Riley R."/>
            <person name="Savchenko A."/>
            <person name="Shiryaev A."/>
            <person name="Soop K."/>
            <person name="Spirin V."/>
            <person name="Szebenyi C."/>
            <person name="Tomsovsky M."/>
            <person name="Tulloss R.E."/>
            <person name="Uehling J."/>
            <person name="Grigoriev I.V."/>
            <person name="Vagvolgyi C."/>
            <person name="Papp T."/>
            <person name="Martin F.M."/>
            <person name="Miettinen O."/>
            <person name="Hibbett D.S."/>
            <person name="Nagy L.G."/>
        </authorList>
    </citation>
    <scope>NUCLEOTIDE SEQUENCE [LARGE SCALE GENOMIC DNA]</scope>
    <source>
        <strain evidence="2 3">HHB13444</strain>
    </source>
</reference>
<organism evidence="2 3">
    <name type="scientific">Polyporus arcularius HHB13444</name>
    <dbReference type="NCBI Taxonomy" id="1314778"/>
    <lineage>
        <taxon>Eukaryota</taxon>
        <taxon>Fungi</taxon>
        <taxon>Dikarya</taxon>
        <taxon>Basidiomycota</taxon>
        <taxon>Agaricomycotina</taxon>
        <taxon>Agaricomycetes</taxon>
        <taxon>Polyporales</taxon>
        <taxon>Polyporaceae</taxon>
        <taxon>Polyporus</taxon>
    </lineage>
</organism>
<feature type="compositionally biased region" description="Acidic residues" evidence="1">
    <location>
        <begin position="661"/>
        <end position="675"/>
    </location>
</feature>
<proteinExistence type="predicted"/>
<gene>
    <name evidence="2" type="ORF">K466DRAFT_592374</name>
</gene>
<accession>A0A5C3NRW7</accession>